<reference evidence="1 2" key="2">
    <citation type="journal article" date="2022" name="Mol. Ecol. Resour.">
        <title>The genomes of chicory, endive, great burdock and yacon provide insights into Asteraceae paleo-polyploidization history and plant inulin production.</title>
        <authorList>
            <person name="Fan W."/>
            <person name="Wang S."/>
            <person name="Wang H."/>
            <person name="Wang A."/>
            <person name="Jiang F."/>
            <person name="Liu H."/>
            <person name="Zhao H."/>
            <person name="Xu D."/>
            <person name="Zhang Y."/>
        </authorList>
    </citation>
    <scope>NUCLEOTIDE SEQUENCE [LARGE SCALE GENOMIC DNA]</scope>
    <source>
        <strain evidence="2">cv. Niubang</strain>
    </source>
</reference>
<gene>
    <name evidence="1" type="ORF">L6452_20157</name>
</gene>
<evidence type="ECO:0000313" key="2">
    <source>
        <dbReference type="Proteomes" id="UP001055879"/>
    </source>
</evidence>
<dbReference type="Proteomes" id="UP001055879">
    <property type="component" value="Linkage Group LG06"/>
</dbReference>
<evidence type="ECO:0000313" key="1">
    <source>
        <dbReference type="EMBL" id="KAI3719262.1"/>
    </source>
</evidence>
<keyword evidence="2" id="KW-1185">Reference proteome</keyword>
<accession>A0ACB9BB48</accession>
<reference evidence="2" key="1">
    <citation type="journal article" date="2022" name="Mol. Ecol. Resour.">
        <title>The genomes of chicory, endive, great burdock and yacon provide insights into Asteraceae palaeo-polyploidization history and plant inulin production.</title>
        <authorList>
            <person name="Fan W."/>
            <person name="Wang S."/>
            <person name="Wang H."/>
            <person name="Wang A."/>
            <person name="Jiang F."/>
            <person name="Liu H."/>
            <person name="Zhao H."/>
            <person name="Xu D."/>
            <person name="Zhang Y."/>
        </authorList>
    </citation>
    <scope>NUCLEOTIDE SEQUENCE [LARGE SCALE GENOMIC DNA]</scope>
    <source>
        <strain evidence="2">cv. Niubang</strain>
    </source>
</reference>
<protein>
    <submittedName>
        <fullName evidence="1">Uncharacterized protein</fullName>
    </submittedName>
</protein>
<sequence>MGAYCSTLWGNGGAIHEYVEHRLEKENQYSYGVRLARIVPCHLSRPFANQVTTFGRQHEFADITWYLSQKRVVYRIDDRVSSNVSQNGLWDHLGFRLVPSLVLLIVRSTEEGDVVGKCSTAKLTTNLQINGACGLTNDDLYNNILMRYVTGSTAYLGKQEDSLDFDITYYRSKDQKIPRHYEDVLEDIEQMTVFKYGGLPHLRNNQNMAFEGLIKNYKKARTFMEVKEKFDPIGLFSSEWKDQVLGQKGGVSIAKEGCALEGLCVCSEDIDCAS</sequence>
<organism evidence="1 2">
    <name type="scientific">Arctium lappa</name>
    <name type="common">Greater burdock</name>
    <name type="synonym">Lappa major</name>
    <dbReference type="NCBI Taxonomy" id="4217"/>
    <lineage>
        <taxon>Eukaryota</taxon>
        <taxon>Viridiplantae</taxon>
        <taxon>Streptophyta</taxon>
        <taxon>Embryophyta</taxon>
        <taxon>Tracheophyta</taxon>
        <taxon>Spermatophyta</taxon>
        <taxon>Magnoliopsida</taxon>
        <taxon>eudicotyledons</taxon>
        <taxon>Gunneridae</taxon>
        <taxon>Pentapetalae</taxon>
        <taxon>asterids</taxon>
        <taxon>campanulids</taxon>
        <taxon>Asterales</taxon>
        <taxon>Asteraceae</taxon>
        <taxon>Carduoideae</taxon>
        <taxon>Cardueae</taxon>
        <taxon>Arctiinae</taxon>
        <taxon>Arctium</taxon>
    </lineage>
</organism>
<dbReference type="EMBL" id="CM042052">
    <property type="protein sequence ID" value="KAI3719262.1"/>
    <property type="molecule type" value="Genomic_DNA"/>
</dbReference>
<proteinExistence type="predicted"/>
<name>A0ACB9BB48_ARCLA</name>
<comment type="caution">
    <text evidence="1">The sequence shown here is derived from an EMBL/GenBank/DDBJ whole genome shotgun (WGS) entry which is preliminary data.</text>
</comment>